<proteinExistence type="predicted"/>
<accession>A0AAW2VPK9</accession>
<feature type="non-terminal residue" evidence="2">
    <location>
        <position position="1"/>
    </location>
</feature>
<evidence type="ECO:0000313" key="2">
    <source>
        <dbReference type="EMBL" id="KAL0431046.1"/>
    </source>
</evidence>
<reference evidence="2" key="2">
    <citation type="journal article" date="2024" name="Plant">
        <title>Genomic evolution and insights into agronomic trait innovations of Sesamum species.</title>
        <authorList>
            <person name="Miao H."/>
            <person name="Wang L."/>
            <person name="Qu L."/>
            <person name="Liu H."/>
            <person name="Sun Y."/>
            <person name="Le M."/>
            <person name="Wang Q."/>
            <person name="Wei S."/>
            <person name="Zheng Y."/>
            <person name="Lin W."/>
            <person name="Duan Y."/>
            <person name="Cao H."/>
            <person name="Xiong S."/>
            <person name="Wang X."/>
            <person name="Wei L."/>
            <person name="Li C."/>
            <person name="Ma Q."/>
            <person name="Ju M."/>
            <person name="Zhao R."/>
            <person name="Li G."/>
            <person name="Mu C."/>
            <person name="Tian Q."/>
            <person name="Mei H."/>
            <person name="Zhang T."/>
            <person name="Gao T."/>
            <person name="Zhang H."/>
        </authorList>
    </citation>
    <scope>NUCLEOTIDE SEQUENCE</scope>
    <source>
        <strain evidence="2">G02</strain>
    </source>
</reference>
<feature type="compositionally biased region" description="Polar residues" evidence="1">
    <location>
        <begin position="165"/>
        <end position="187"/>
    </location>
</feature>
<feature type="region of interest" description="Disordered" evidence="1">
    <location>
        <begin position="33"/>
        <end position="64"/>
    </location>
</feature>
<reference evidence="2" key="1">
    <citation type="submission" date="2020-06" db="EMBL/GenBank/DDBJ databases">
        <authorList>
            <person name="Li T."/>
            <person name="Hu X."/>
            <person name="Zhang T."/>
            <person name="Song X."/>
            <person name="Zhang H."/>
            <person name="Dai N."/>
            <person name="Sheng W."/>
            <person name="Hou X."/>
            <person name="Wei L."/>
        </authorList>
    </citation>
    <scope>NUCLEOTIDE SEQUENCE</scope>
    <source>
        <strain evidence="2">G02</strain>
        <tissue evidence="2">Leaf</tissue>
    </source>
</reference>
<gene>
    <name evidence="2" type="ORF">Sradi_0730600</name>
</gene>
<dbReference type="AlphaFoldDB" id="A0AAW2VPK9"/>
<feature type="region of interest" description="Disordered" evidence="1">
    <location>
        <begin position="147"/>
        <end position="187"/>
    </location>
</feature>
<name>A0AAW2VPK9_SESRA</name>
<comment type="caution">
    <text evidence="2">The sequence shown here is derived from an EMBL/GenBank/DDBJ whole genome shotgun (WGS) entry which is preliminary data.</text>
</comment>
<feature type="compositionally biased region" description="Basic residues" evidence="1">
    <location>
        <begin position="154"/>
        <end position="164"/>
    </location>
</feature>
<evidence type="ECO:0000256" key="1">
    <source>
        <dbReference type="SAM" id="MobiDB-lite"/>
    </source>
</evidence>
<sequence length="221" mass="24837">MFPLKNKRLWRHLVTPRLYKLLKEPPCSSPVGRPPLVGRWFQNPPRPADPLTESPHHSTSSGELPPELLYTIQQMVTTAVREQIAILFPAYTVTPSNMDVPNKEDRRVPPAPLPLYHRSQEVRGPSHIPKRASPLNGLHALSAFRRASKTSSTKLHKEHPRRSNRVSLSVKKSWQTTSPSTGRSPTCWSTIEPRIHMSTSPTLRILPFSIVTPLGSSVAYS</sequence>
<protein>
    <submittedName>
        <fullName evidence="2">Uncharacterized protein</fullName>
    </submittedName>
</protein>
<organism evidence="2">
    <name type="scientific">Sesamum radiatum</name>
    <name type="common">Black benniseed</name>
    <dbReference type="NCBI Taxonomy" id="300843"/>
    <lineage>
        <taxon>Eukaryota</taxon>
        <taxon>Viridiplantae</taxon>
        <taxon>Streptophyta</taxon>
        <taxon>Embryophyta</taxon>
        <taxon>Tracheophyta</taxon>
        <taxon>Spermatophyta</taxon>
        <taxon>Magnoliopsida</taxon>
        <taxon>eudicotyledons</taxon>
        <taxon>Gunneridae</taxon>
        <taxon>Pentapetalae</taxon>
        <taxon>asterids</taxon>
        <taxon>lamiids</taxon>
        <taxon>Lamiales</taxon>
        <taxon>Pedaliaceae</taxon>
        <taxon>Sesamum</taxon>
    </lineage>
</organism>
<dbReference type="EMBL" id="JACGWJ010000003">
    <property type="protein sequence ID" value="KAL0431046.1"/>
    <property type="molecule type" value="Genomic_DNA"/>
</dbReference>